<reference evidence="1 2" key="1">
    <citation type="submission" date="2019-05" db="EMBL/GenBank/DDBJ databases">
        <title>Genome sequence of Klebsiella sp strain TOUT106.</title>
        <authorList>
            <person name="Rahi P."/>
            <person name="Chaudhari D."/>
        </authorList>
    </citation>
    <scope>NUCLEOTIDE SEQUENCE [LARGE SCALE GENOMIC DNA]</scope>
    <source>
        <strain evidence="1 2">TOUT106</strain>
    </source>
</reference>
<dbReference type="RefSeq" id="WP_138363027.1">
    <property type="nucleotide sequence ID" value="NZ_VCHQ01000036.1"/>
</dbReference>
<keyword evidence="2" id="KW-1185">Reference proteome</keyword>
<evidence type="ECO:0000313" key="1">
    <source>
        <dbReference type="EMBL" id="TLV05905.1"/>
    </source>
</evidence>
<dbReference type="AlphaFoldDB" id="A0A5R9L9G4"/>
<proteinExistence type="predicted"/>
<dbReference type="EMBL" id="VCHQ01000036">
    <property type="protein sequence ID" value="TLV05905.1"/>
    <property type="molecule type" value="Genomic_DNA"/>
</dbReference>
<protein>
    <submittedName>
        <fullName evidence="1">Uncharacterized protein</fullName>
    </submittedName>
</protein>
<evidence type="ECO:0000313" key="2">
    <source>
        <dbReference type="Proteomes" id="UP000307430"/>
    </source>
</evidence>
<name>A0A5R9L9G4_9ENTR</name>
<comment type="caution">
    <text evidence="1">The sequence shown here is derived from an EMBL/GenBank/DDBJ whole genome shotgun (WGS) entry which is preliminary data.</text>
</comment>
<dbReference type="Proteomes" id="UP000307430">
    <property type="component" value="Unassembled WGS sequence"/>
</dbReference>
<organism evidence="1 2">
    <name type="scientific">Klebsiella indica</name>
    <dbReference type="NCBI Taxonomy" id="2582917"/>
    <lineage>
        <taxon>Bacteria</taxon>
        <taxon>Pseudomonadati</taxon>
        <taxon>Pseudomonadota</taxon>
        <taxon>Gammaproteobacteria</taxon>
        <taxon>Enterobacterales</taxon>
        <taxon>Enterobacteriaceae</taxon>
        <taxon>Klebsiella/Raoultella group</taxon>
        <taxon>Klebsiella</taxon>
    </lineage>
</organism>
<accession>A0A5R9L9G4</accession>
<sequence length="251" mass="27152">MSTPHYALADMACSKLVLSGVSEAYATYTDTDTPWLNLRDTAYLRAVVYDNSSSAVPADAWRIAADSKICTSETTNLRCAHITGSAFFDDQHHHLTYTRSNNLQPGGSAEQTAHLRLQFDESRQVPSNPPYRILIEDSYSHVFSVSLGDIPSMEITTATWNTGVNYMFPAISAGETTEAQLIPPPSGGSGTLRRVSDAATSGMTVRFNDAGEEPERLTIQQGQSTSISMVAAPDAEPGAYSRVYDATLNCP</sequence>
<gene>
    <name evidence="1" type="ORF">FE839_22740</name>
</gene>